<dbReference type="SUPFAM" id="SSF46785">
    <property type="entry name" value="Winged helix' DNA-binding domain"/>
    <property type="match status" value="1"/>
</dbReference>
<dbReference type="PROSITE" id="PS51094">
    <property type="entry name" value="PTS_EIIA_TYPE_2"/>
    <property type="match status" value="1"/>
</dbReference>
<dbReference type="PATRIC" id="fig|1218506.3.peg.2046"/>
<dbReference type="InterPro" id="IPR016152">
    <property type="entry name" value="PTrfase/Anion_transptr"/>
</dbReference>
<keyword evidence="1" id="KW-0808">Transferase</keyword>
<dbReference type="SUPFAM" id="SSF63520">
    <property type="entry name" value="PTS-regulatory domain, PRD"/>
    <property type="match status" value="2"/>
</dbReference>
<dbReference type="SUPFAM" id="SSF55804">
    <property type="entry name" value="Phoshotransferase/anion transport protein"/>
    <property type="match status" value="1"/>
</dbReference>
<evidence type="ECO:0000256" key="5">
    <source>
        <dbReference type="ARBA" id="ARBA00023163"/>
    </source>
</evidence>
<dbReference type="AlphaFoldDB" id="A0A0F4L7Z4"/>
<organism evidence="10 11">
    <name type="scientific">Lactobacillus kimbladii</name>
    <dbReference type="NCBI Taxonomy" id="1218506"/>
    <lineage>
        <taxon>Bacteria</taxon>
        <taxon>Bacillati</taxon>
        <taxon>Bacillota</taxon>
        <taxon>Bacilli</taxon>
        <taxon>Lactobacillales</taxon>
        <taxon>Lactobacillaceae</taxon>
        <taxon>Lactobacillus</taxon>
    </lineage>
</organism>
<dbReference type="GO" id="GO:0003700">
    <property type="term" value="F:DNA-binding transcription factor activity"/>
    <property type="evidence" value="ECO:0007669"/>
    <property type="project" value="InterPro"/>
</dbReference>
<evidence type="ECO:0000259" key="8">
    <source>
        <dbReference type="PROSITE" id="PS51099"/>
    </source>
</evidence>
<keyword evidence="3" id="KW-0805">Transcription regulation</keyword>
<dbReference type="Pfam" id="PF08279">
    <property type="entry name" value="HTH_11"/>
    <property type="match status" value="1"/>
</dbReference>
<keyword evidence="4" id="KW-0010">Activator</keyword>
<feature type="domain" description="PRD" evidence="9">
    <location>
        <begin position="185"/>
        <end position="291"/>
    </location>
</feature>
<evidence type="ECO:0000313" key="10">
    <source>
        <dbReference type="EMBL" id="KJY54932.1"/>
    </source>
</evidence>
<evidence type="ECO:0000256" key="2">
    <source>
        <dbReference type="ARBA" id="ARBA00022737"/>
    </source>
</evidence>
<evidence type="ECO:0000256" key="1">
    <source>
        <dbReference type="ARBA" id="ARBA00022679"/>
    </source>
</evidence>
<evidence type="ECO:0000256" key="3">
    <source>
        <dbReference type="ARBA" id="ARBA00023015"/>
    </source>
</evidence>
<dbReference type="InterPro" id="IPR001034">
    <property type="entry name" value="DeoR_HTH"/>
</dbReference>
<feature type="domain" description="HTH deoR-type" evidence="6">
    <location>
        <begin position="1"/>
        <end position="68"/>
    </location>
</feature>
<dbReference type="PROSITE" id="PS51000">
    <property type="entry name" value="HTH_DEOR_2"/>
    <property type="match status" value="1"/>
</dbReference>
<dbReference type="GO" id="GO:0009401">
    <property type="term" value="P:phosphoenolpyruvate-dependent sugar phosphotransferase system"/>
    <property type="evidence" value="ECO:0007669"/>
    <property type="project" value="InterPro"/>
</dbReference>
<dbReference type="Pfam" id="PF00359">
    <property type="entry name" value="PTS_EIIA_2"/>
    <property type="match status" value="1"/>
</dbReference>
<dbReference type="Gene3D" id="3.40.930.10">
    <property type="entry name" value="Mannitol-specific EII, Chain A"/>
    <property type="match status" value="1"/>
</dbReference>
<dbReference type="InterPro" id="IPR050661">
    <property type="entry name" value="BglG_antiterminators"/>
</dbReference>
<evidence type="ECO:0000313" key="11">
    <source>
        <dbReference type="Proteomes" id="UP000033612"/>
    </source>
</evidence>
<dbReference type="Gene3D" id="1.10.1790.10">
    <property type="entry name" value="PRD domain"/>
    <property type="match status" value="2"/>
</dbReference>
<dbReference type="PANTHER" id="PTHR30185:SF18">
    <property type="entry name" value="TRANSCRIPTIONAL REGULATOR MTLR"/>
    <property type="match status" value="1"/>
</dbReference>
<dbReference type="STRING" id="1218506.JF75_19430"/>
<feature type="domain" description="PTS EIIB type-2" evidence="8">
    <location>
        <begin position="398"/>
        <end position="486"/>
    </location>
</feature>
<dbReference type="InterPro" id="IPR002178">
    <property type="entry name" value="PTS_EIIA_type-2_dom"/>
</dbReference>
<comment type="caution">
    <text evidence="10">The sequence shown here is derived from an EMBL/GenBank/DDBJ whole genome shotgun (WGS) entry which is preliminary data.</text>
</comment>
<dbReference type="HOGENOM" id="CLU_013442_2_1_9"/>
<dbReference type="PROSITE" id="PS51372">
    <property type="entry name" value="PRD_2"/>
    <property type="match status" value="2"/>
</dbReference>
<dbReference type="Gene3D" id="1.10.10.10">
    <property type="entry name" value="Winged helix-like DNA-binding domain superfamily/Winged helix DNA-binding domain"/>
    <property type="match status" value="1"/>
</dbReference>
<dbReference type="SUPFAM" id="SSF52794">
    <property type="entry name" value="PTS system IIB component-like"/>
    <property type="match status" value="1"/>
</dbReference>
<dbReference type="Gene3D" id="3.40.50.2300">
    <property type="match status" value="1"/>
</dbReference>
<evidence type="ECO:0000259" key="7">
    <source>
        <dbReference type="PROSITE" id="PS51094"/>
    </source>
</evidence>
<dbReference type="OrthoDB" id="3175596at2"/>
<evidence type="ECO:0000256" key="4">
    <source>
        <dbReference type="ARBA" id="ARBA00023159"/>
    </source>
</evidence>
<keyword evidence="5" id="KW-0804">Transcription</keyword>
<dbReference type="InterPro" id="IPR036095">
    <property type="entry name" value="PTS_EIIB-like_sf"/>
</dbReference>
<name>A0A0F4L7Z4_9LACO</name>
<dbReference type="InterPro" id="IPR036390">
    <property type="entry name" value="WH_DNA-bd_sf"/>
</dbReference>
<dbReference type="InterPro" id="IPR011608">
    <property type="entry name" value="PRD"/>
</dbReference>
<evidence type="ECO:0000259" key="6">
    <source>
        <dbReference type="PROSITE" id="PS51000"/>
    </source>
</evidence>
<dbReference type="PANTHER" id="PTHR30185">
    <property type="entry name" value="CRYPTIC BETA-GLUCOSIDE BGL OPERON ANTITERMINATOR"/>
    <property type="match status" value="1"/>
</dbReference>
<dbReference type="Proteomes" id="UP000033612">
    <property type="component" value="Unassembled WGS sequence"/>
</dbReference>
<protein>
    <submittedName>
        <fullName evidence="10">PRD domain protein</fullName>
    </submittedName>
</protein>
<dbReference type="CDD" id="cd05568">
    <property type="entry name" value="PTS_IIB_bgl_like"/>
    <property type="match status" value="1"/>
</dbReference>
<dbReference type="InterPro" id="IPR007737">
    <property type="entry name" value="Mga_HTH"/>
</dbReference>
<dbReference type="PROSITE" id="PS51099">
    <property type="entry name" value="PTS_EIIB_TYPE_2"/>
    <property type="match status" value="1"/>
</dbReference>
<dbReference type="EMBL" id="JXLH01000029">
    <property type="protein sequence ID" value="KJY54932.1"/>
    <property type="molecule type" value="Genomic_DNA"/>
</dbReference>
<accession>A0A0F4L7Z4</accession>
<dbReference type="InterPro" id="IPR013196">
    <property type="entry name" value="HTH_11"/>
</dbReference>
<evidence type="ECO:0000259" key="9">
    <source>
        <dbReference type="PROSITE" id="PS51372"/>
    </source>
</evidence>
<dbReference type="InterPro" id="IPR036634">
    <property type="entry name" value="PRD_sf"/>
</dbReference>
<feature type="domain" description="PTS EIIA type-2" evidence="7">
    <location>
        <begin position="487"/>
        <end position="627"/>
    </location>
</feature>
<keyword evidence="2" id="KW-0677">Repeat</keyword>
<reference evidence="10 11" key="1">
    <citation type="submission" date="2015-01" db="EMBL/GenBank/DDBJ databases">
        <title>Comparative genomics of the lactic acid bacteria isolated from the honey bee gut.</title>
        <authorList>
            <person name="Ellegaard K.M."/>
            <person name="Tamarit D."/>
            <person name="Javelind E."/>
            <person name="Olofsson T."/>
            <person name="Andersson S.G."/>
            <person name="Vasquez A."/>
        </authorList>
    </citation>
    <scope>NUCLEOTIDE SEQUENCE [LARGE SCALE GENOMIC DNA]</scope>
    <source>
        <strain evidence="10 11">Hma2</strain>
    </source>
</reference>
<dbReference type="InterPro" id="IPR013011">
    <property type="entry name" value="PTS_EIIB_2"/>
</dbReference>
<feature type="domain" description="PRD" evidence="9">
    <location>
        <begin position="293"/>
        <end position="397"/>
    </location>
</feature>
<keyword evidence="11" id="KW-1185">Reference proteome</keyword>
<proteinExistence type="predicted"/>
<dbReference type="Pfam" id="PF05043">
    <property type="entry name" value="Mga"/>
    <property type="match status" value="1"/>
</dbReference>
<gene>
    <name evidence="10" type="ORF">JF75_19430</name>
</gene>
<dbReference type="Pfam" id="PF02302">
    <property type="entry name" value="PTS_IIB"/>
    <property type="match status" value="1"/>
</dbReference>
<dbReference type="InterPro" id="IPR036388">
    <property type="entry name" value="WH-like_DNA-bd_sf"/>
</dbReference>
<dbReference type="RefSeq" id="WP_046332863.1">
    <property type="nucleotide sequence ID" value="NZ_JBHTBO010000012.1"/>
</dbReference>
<sequence length="630" mass="73527">MERRARLLIKLIESNNYLSSAQLSNIFSVSTKTIFNDLEKLESVLCKFQLNIKKKPGTGLKITGSSEQKEKLKNYIFENLSSNKFEITMRQIDICLYLFIHESYVKDIAANFFISRSTVSRDINQINNNFLSQYNIKIIKKHEIFKIEGDEVTKRKVLSKLIFMKSDFNLENEILKNDVPLYINKLFNIDLNPLIEFINKLEYDFNIKFTIESKKNLLIHLAISVKRIKLGKNITSVGKIKDKLTNYDVYIPILKKDILSIEKSYSITFSEEELYLILLYIFSSKVLDKNNYDADKDFKLKTKKFVQKVSEETDYNFNSDKELLNSLCVHLEVAELRIDFELEIYNPFLKYILEHDLYLFIAVQDNINIIFDKKVPDSEVAFIVTHFMASKERSIKKKNVLIVCSSGIGISSLLKERIINNFPKYNVIGTASIGEIKQYKKVDLIISTADLKKITDKKYVVIKPFDNIKNINNIISQINGKQQKVSIKFSNDHCWFLSEVNNKQQVLEKISKILSDKQLVFPNYVNVIKKRERIGSTYIGENVALVHGIYKEKHLVPSLNIFKLKKAINWSKNEKVDLIINFVATKNSEKDFKFIFQRMGKSIDDIQFWNSLKAIPLKKIPEMLNERFRL</sequence>
<dbReference type="Pfam" id="PF00874">
    <property type="entry name" value="PRD"/>
    <property type="match status" value="2"/>
</dbReference>
<dbReference type="GO" id="GO:0008982">
    <property type="term" value="F:protein-N(PI)-phosphohistidine-sugar phosphotransferase activity"/>
    <property type="evidence" value="ECO:0007669"/>
    <property type="project" value="InterPro"/>
</dbReference>
<dbReference type="InterPro" id="IPR003501">
    <property type="entry name" value="PTS_EIIB_2/3"/>
</dbReference>